<feature type="coiled-coil region" evidence="2">
    <location>
        <begin position="303"/>
        <end position="394"/>
    </location>
</feature>
<dbReference type="GO" id="GO:0005739">
    <property type="term" value="C:mitochondrion"/>
    <property type="evidence" value="ECO:0007669"/>
    <property type="project" value="UniProtKB-SubCell"/>
</dbReference>
<evidence type="ECO:0008006" key="5">
    <source>
        <dbReference type="Google" id="ProtNLM"/>
    </source>
</evidence>
<gene>
    <name evidence="3" type="ORF">PV328_009958</name>
</gene>
<dbReference type="AlphaFoldDB" id="A0AA39C6W4"/>
<proteinExistence type="predicted"/>
<dbReference type="InterPro" id="IPR034913">
    <property type="entry name" value="mS27/PTCD2"/>
</dbReference>
<organism evidence="3 4">
    <name type="scientific">Microctonus aethiopoides</name>
    <dbReference type="NCBI Taxonomy" id="144406"/>
    <lineage>
        <taxon>Eukaryota</taxon>
        <taxon>Metazoa</taxon>
        <taxon>Ecdysozoa</taxon>
        <taxon>Arthropoda</taxon>
        <taxon>Hexapoda</taxon>
        <taxon>Insecta</taxon>
        <taxon>Pterygota</taxon>
        <taxon>Neoptera</taxon>
        <taxon>Endopterygota</taxon>
        <taxon>Hymenoptera</taxon>
        <taxon>Apocrita</taxon>
        <taxon>Ichneumonoidea</taxon>
        <taxon>Braconidae</taxon>
        <taxon>Euphorinae</taxon>
        <taxon>Microctonus</taxon>
    </lineage>
</organism>
<protein>
    <recommendedName>
        <fullName evidence="5">28S ribosomal protein S27, mitochondrial</fullName>
    </recommendedName>
</protein>
<sequence length="447" mass="52790">MLRTIRSNCLLRFYNHCPLRKCLRTFLSESYSCTEVWNRRYESPLLSKVNPRNLYFELEENLQSTGKISAVDVDIFINTVKDPEFVDEVMSTVHQLRLSAETGKTLESTHHAFIRYLLDIKNENLLLEVLHDRLNYGIFPDHYSYNLLMDRFIKEKNFASAAKVATLLMLQEDSENNLCNALGIYSCYKFLENPEDWMPPTPIVPDPKEEVVKVRVNYLRNPFFDDHFDLTEPKHLVGKSLVFFGKLYNDTLGRTCQLRGYILWLKYEQAVKLIKSWIDDGINEIIYKEVVPLIEKELSEINEDKITDDVKELKIQFEKLKNLSLKDGSVIDEMEKRLHDVVKQMEAIEMNNQCQTFEKWENARMNLLEKQIDELDKKRRLENAEKIKRNLQERERLLTFFDREEEIELQIERKLAAEEAEFGPVIEVSAENEENYVPPEVQKSIQK</sequence>
<dbReference type="InterPro" id="IPR019266">
    <property type="entry name" value="Ribosomal_mS27"/>
</dbReference>
<keyword evidence="4" id="KW-1185">Reference proteome</keyword>
<dbReference type="PANTHER" id="PTHR21393:SF0">
    <property type="entry name" value="SMALL RIBOSOMAL SUBUNIT PROTEIN MS27"/>
    <property type="match status" value="1"/>
</dbReference>
<keyword evidence="2" id="KW-0175">Coiled coil</keyword>
<evidence type="ECO:0000256" key="2">
    <source>
        <dbReference type="SAM" id="Coils"/>
    </source>
</evidence>
<reference evidence="3" key="1">
    <citation type="journal article" date="2023" name="bioRxiv">
        <title>Scaffold-level genome assemblies of two parasitoid biocontrol wasps reveal the parthenogenesis mechanism and an associated novel virus.</title>
        <authorList>
            <person name="Inwood S."/>
            <person name="Skelly J."/>
            <person name="Guhlin J."/>
            <person name="Harrop T."/>
            <person name="Goldson S."/>
            <person name="Dearden P."/>
        </authorList>
    </citation>
    <scope>NUCLEOTIDE SEQUENCE</scope>
    <source>
        <strain evidence="3">Irish</strain>
        <tissue evidence="3">Whole body</tissue>
    </source>
</reference>
<comment type="subcellular location">
    <subcellularLocation>
        <location evidence="1">Mitochondrion</location>
    </subcellularLocation>
</comment>
<dbReference type="PANTHER" id="PTHR21393">
    <property type="entry name" value="MITOCHONDRIAL 28S RIBOSOMAL PROTEIN S27"/>
    <property type="match status" value="1"/>
</dbReference>
<reference evidence="3" key="2">
    <citation type="submission" date="2023-03" db="EMBL/GenBank/DDBJ databases">
        <authorList>
            <person name="Inwood S.N."/>
            <person name="Skelly J.G."/>
            <person name="Guhlin J."/>
            <person name="Harrop T.W.R."/>
            <person name="Goldson S.G."/>
            <person name="Dearden P.K."/>
        </authorList>
    </citation>
    <scope>NUCLEOTIDE SEQUENCE</scope>
    <source>
        <strain evidence="3">Irish</strain>
        <tissue evidence="3">Whole body</tissue>
    </source>
</reference>
<comment type="caution">
    <text evidence="3">The sequence shown here is derived from an EMBL/GenBank/DDBJ whole genome shotgun (WGS) entry which is preliminary data.</text>
</comment>
<accession>A0AA39C6W4</accession>
<name>A0AA39C6W4_9HYME</name>
<evidence type="ECO:0000313" key="4">
    <source>
        <dbReference type="Proteomes" id="UP001168990"/>
    </source>
</evidence>
<evidence type="ECO:0000313" key="3">
    <source>
        <dbReference type="EMBL" id="KAK0159026.1"/>
    </source>
</evidence>
<dbReference type="Proteomes" id="UP001168990">
    <property type="component" value="Unassembled WGS sequence"/>
</dbReference>
<dbReference type="EMBL" id="JAQQBS010001424">
    <property type="protein sequence ID" value="KAK0159026.1"/>
    <property type="molecule type" value="Genomic_DNA"/>
</dbReference>
<dbReference type="Pfam" id="PF10037">
    <property type="entry name" value="MRP-S27"/>
    <property type="match status" value="1"/>
</dbReference>
<evidence type="ECO:0000256" key="1">
    <source>
        <dbReference type="ARBA" id="ARBA00004173"/>
    </source>
</evidence>